<evidence type="ECO:0000259" key="8">
    <source>
        <dbReference type="Pfam" id="PF00082"/>
    </source>
</evidence>
<evidence type="ECO:0000256" key="7">
    <source>
        <dbReference type="PROSITE-ProRule" id="PRU01240"/>
    </source>
</evidence>
<comment type="similarity">
    <text evidence="1 7">Belongs to the peptidase S8 family.</text>
</comment>
<evidence type="ECO:0000259" key="10">
    <source>
        <dbReference type="Pfam" id="PF17766"/>
    </source>
</evidence>
<dbReference type="Gene3D" id="3.50.30.30">
    <property type="match status" value="1"/>
</dbReference>
<protein>
    <submittedName>
        <fullName evidence="11">Uncharacterized protein</fullName>
    </submittedName>
</protein>
<keyword evidence="3" id="KW-0732">Signal</keyword>
<dbReference type="EMBL" id="AUSU01001940">
    <property type="protein sequence ID" value="EPS69827.1"/>
    <property type="molecule type" value="Genomic_DNA"/>
</dbReference>
<evidence type="ECO:0000313" key="11">
    <source>
        <dbReference type="EMBL" id="EPS69827.1"/>
    </source>
</evidence>
<feature type="domain" description="Inhibitor I9" evidence="9">
    <location>
        <begin position="8"/>
        <end position="67"/>
    </location>
</feature>
<evidence type="ECO:0000256" key="5">
    <source>
        <dbReference type="ARBA" id="ARBA00022825"/>
    </source>
</evidence>
<evidence type="ECO:0000256" key="1">
    <source>
        <dbReference type="ARBA" id="ARBA00011073"/>
    </source>
</evidence>
<dbReference type="InterPro" id="IPR037045">
    <property type="entry name" value="S8pro/Inhibitor_I9_sf"/>
</dbReference>
<evidence type="ECO:0000256" key="2">
    <source>
        <dbReference type="ARBA" id="ARBA00022670"/>
    </source>
</evidence>
<dbReference type="InterPro" id="IPR023828">
    <property type="entry name" value="Peptidase_S8_Ser-AS"/>
</dbReference>
<dbReference type="InterPro" id="IPR000209">
    <property type="entry name" value="Peptidase_S8/S53_dom"/>
</dbReference>
<name>S8EBA7_9LAMI</name>
<dbReference type="InterPro" id="IPR015500">
    <property type="entry name" value="Peptidase_S8_subtilisin-rel"/>
</dbReference>
<dbReference type="FunFam" id="3.40.50.200:FF:000006">
    <property type="entry name" value="Subtilisin-like protease SBT1.5"/>
    <property type="match status" value="1"/>
</dbReference>
<dbReference type="Pfam" id="PF17766">
    <property type="entry name" value="fn3_6"/>
    <property type="match status" value="1"/>
</dbReference>
<feature type="domain" description="Subtilisin-like protease fibronectin type-III" evidence="10">
    <location>
        <begin position="621"/>
        <end position="718"/>
    </location>
</feature>
<dbReference type="InterPro" id="IPR041469">
    <property type="entry name" value="Subtilisin-like_FN3"/>
</dbReference>
<keyword evidence="2 7" id="KW-0645">Protease</keyword>
<keyword evidence="4 7" id="KW-0378">Hydrolase</keyword>
<dbReference type="CDD" id="cd02120">
    <property type="entry name" value="PA_subtilisin_like"/>
    <property type="match status" value="1"/>
</dbReference>
<proteinExistence type="inferred from homology"/>
<dbReference type="Gene3D" id="3.40.50.200">
    <property type="entry name" value="Peptidase S8/S53 domain"/>
    <property type="match status" value="1"/>
</dbReference>
<dbReference type="InterPro" id="IPR045051">
    <property type="entry name" value="SBT"/>
</dbReference>
<dbReference type="CDD" id="cd04852">
    <property type="entry name" value="Peptidases_S8_3"/>
    <property type="match status" value="1"/>
</dbReference>
<keyword evidence="5 7" id="KW-0720">Serine protease</keyword>
<dbReference type="AlphaFoldDB" id="S8EBA7"/>
<dbReference type="PANTHER" id="PTHR10795">
    <property type="entry name" value="PROPROTEIN CONVERTASE SUBTILISIN/KEXIN"/>
    <property type="match status" value="1"/>
</dbReference>
<dbReference type="InterPro" id="IPR036852">
    <property type="entry name" value="Peptidase_S8/S53_dom_sf"/>
</dbReference>
<evidence type="ECO:0000256" key="4">
    <source>
        <dbReference type="ARBA" id="ARBA00022801"/>
    </source>
</evidence>
<evidence type="ECO:0000256" key="6">
    <source>
        <dbReference type="PIRSR" id="PIRSR615500-1"/>
    </source>
</evidence>
<accession>S8EBA7</accession>
<dbReference type="Proteomes" id="UP000015453">
    <property type="component" value="Unassembled WGS sequence"/>
</dbReference>
<dbReference type="GO" id="GO:0006508">
    <property type="term" value="P:proteolysis"/>
    <property type="evidence" value="ECO:0007669"/>
    <property type="project" value="UniProtKB-KW"/>
</dbReference>
<feature type="domain" description="Peptidase S8/S53" evidence="8">
    <location>
        <begin position="97"/>
        <end position="548"/>
    </location>
</feature>
<feature type="active site" description="Charge relay system" evidence="6 7">
    <location>
        <position position="169"/>
    </location>
</feature>
<feature type="active site" description="Charge relay system" evidence="6 7">
    <location>
        <position position="506"/>
    </location>
</feature>
<dbReference type="MEROPS" id="S08.A09"/>
<comment type="caution">
    <text evidence="11">The sequence shown here is derived from an EMBL/GenBank/DDBJ whole genome shotgun (WGS) entry which is preliminary data.</text>
</comment>
<sequence>GSSSGLNQSSHFQLLSSLIPSFEKQILNSYTHAFKGFAVMLTETQASALSDSRDVVSVFADPILELHTTRSWDFLDDALESKSGSRFNSLHNRVLADVIVGVIDTGIWPESLSFDDKHVGEIPSKWKGLCMEGLNFTKTNCNRKLIGARFYKNRLVSTGDASPRDLIGHGTHTASIAGGASVSNASYYGLAKGTARGGHPSARIAAYKACLLEGCSGSVILKAIDDAIKDGVDIISISIGVSSIFQSDFLNDPIAIGAFHAAQMGVAVVCSGGNDGPQASTVVNSAPWIFTVAASTIDRDFRTTIELGNNESYQGSAISFSTLTNAQKYPLVFGEDVAASFTPPSDARNCAPGSLDSRKAAGKIIVCLNDEPTISRKIKKLVVEDVKAKGVIVIDEQETSSTFDSGTFPFAEVRGKTGSILLHYINTTKNPTASILSSIEKLNLRPAPMVASFSSRGPGALTENILKPDIMAPGVAILAAITPRIEPSYKAPRDKPSLFGIKSGTSMACPHVTGTMALVKSVHPEWSFSGIKSALMTTASMKTNAEKAITNSSYTHSNPHEAGAGEIQPLKALDPGLIFETTFDDHIHFLCYHGYSNETIQSMVNKTFTCPYLSTKELITNINYPTISIGRLKQHGPSRKVERVATNVGQPNSTYVSYVNAPPGLSVRVNPQKISYTENKKTVSFNVYFNGKRASKGYNYGDIEWKDGVHLVRVTFAVNVE</sequence>
<dbReference type="Gene3D" id="3.30.70.80">
    <property type="entry name" value="Peptidase S8 propeptide/proteinase inhibitor I9"/>
    <property type="match status" value="1"/>
</dbReference>
<dbReference type="SUPFAM" id="SSF52743">
    <property type="entry name" value="Subtilisin-like"/>
    <property type="match status" value="1"/>
</dbReference>
<dbReference type="Gene3D" id="2.60.40.2310">
    <property type="match status" value="1"/>
</dbReference>
<dbReference type="InterPro" id="IPR034197">
    <property type="entry name" value="Peptidases_S8_3"/>
</dbReference>
<feature type="active site" description="Charge relay system" evidence="6 7">
    <location>
        <position position="104"/>
    </location>
</feature>
<evidence type="ECO:0000256" key="3">
    <source>
        <dbReference type="ARBA" id="ARBA00022729"/>
    </source>
</evidence>
<reference evidence="11 12" key="1">
    <citation type="journal article" date="2013" name="BMC Genomics">
        <title>The miniature genome of a carnivorous plant Genlisea aurea contains a low number of genes and short non-coding sequences.</title>
        <authorList>
            <person name="Leushkin E.V."/>
            <person name="Sutormin R.A."/>
            <person name="Nabieva E.R."/>
            <person name="Penin A.A."/>
            <person name="Kondrashov A.S."/>
            <person name="Logacheva M.D."/>
        </authorList>
    </citation>
    <scope>NUCLEOTIDE SEQUENCE [LARGE SCALE GENOMIC DNA]</scope>
</reference>
<gene>
    <name evidence="11" type="ORF">M569_04935</name>
</gene>
<evidence type="ECO:0000313" key="12">
    <source>
        <dbReference type="Proteomes" id="UP000015453"/>
    </source>
</evidence>
<dbReference type="Pfam" id="PF00082">
    <property type="entry name" value="Peptidase_S8"/>
    <property type="match status" value="1"/>
</dbReference>
<feature type="non-terminal residue" evidence="11">
    <location>
        <position position="1"/>
    </location>
</feature>
<dbReference type="PRINTS" id="PR00723">
    <property type="entry name" value="SUBTILISIN"/>
</dbReference>
<dbReference type="OrthoDB" id="10256524at2759"/>
<keyword evidence="12" id="KW-1185">Reference proteome</keyword>
<dbReference type="InterPro" id="IPR010259">
    <property type="entry name" value="S8pro/Inhibitor_I9"/>
</dbReference>
<dbReference type="Pfam" id="PF05922">
    <property type="entry name" value="Inhibitor_I9"/>
    <property type="match status" value="1"/>
</dbReference>
<evidence type="ECO:0000259" key="9">
    <source>
        <dbReference type="Pfam" id="PF05922"/>
    </source>
</evidence>
<dbReference type="GO" id="GO:0004252">
    <property type="term" value="F:serine-type endopeptidase activity"/>
    <property type="evidence" value="ECO:0007669"/>
    <property type="project" value="UniProtKB-UniRule"/>
</dbReference>
<organism evidence="11 12">
    <name type="scientific">Genlisea aurea</name>
    <dbReference type="NCBI Taxonomy" id="192259"/>
    <lineage>
        <taxon>Eukaryota</taxon>
        <taxon>Viridiplantae</taxon>
        <taxon>Streptophyta</taxon>
        <taxon>Embryophyta</taxon>
        <taxon>Tracheophyta</taxon>
        <taxon>Spermatophyta</taxon>
        <taxon>Magnoliopsida</taxon>
        <taxon>eudicotyledons</taxon>
        <taxon>Gunneridae</taxon>
        <taxon>Pentapetalae</taxon>
        <taxon>asterids</taxon>
        <taxon>lamiids</taxon>
        <taxon>Lamiales</taxon>
        <taxon>Lentibulariaceae</taxon>
        <taxon>Genlisea</taxon>
    </lineage>
</organism>
<dbReference type="PROSITE" id="PS51892">
    <property type="entry name" value="SUBTILASE"/>
    <property type="match status" value="1"/>
</dbReference>
<dbReference type="PROSITE" id="PS00138">
    <property type="entry name" value="SUBTILASE_SER"/>
    <property type="match status" value="1"/>
</dbReference>